<evidence type="ECO:0000313" key="3">
    <source>
        <dbReference type="Proteomes" id="UP000308133"/>
    </source>
</evidence>
<dbReference type="Proteomes" id="UP000308133">
    <property type="component" value="Unassembled WGS sequence"/>
</dbReference>
<reference evidence="2 3" key="1">
    <citation type="submission" date="2018-02" db="EMBL/GenBank/DDBJ databases">
        <title>Draft genome sequences of Elsinoe sp., causing black scab on jojoba.</title>
        <authorList>
            <person name="Stodart B."/>
            <person name="Jeffress S."/>
            <person name="Ash G."/>
            <person name="Arun Chinnappa K."/>
        </authorList>
    </citation>
    <scope>NUCLEOTIDE SEQUENCE [LARGE SCALE GENOMIC DNA]</scope>
    <source>
        <strain evidence="2 3">Hillstone_2</strain>
    </source>
</reference>
<accession>A0A4U7B1P2</accession>
<protein>
    <recommendedName>
        <fullName evidence="1">DUF7928 domain-containing protein</fullName>
    </recommendedName>
</protein>
<comment type="caution">
    <text evidence="2">The sequence shown here is derived from an EMBL/GenBank/DDBJ whole genome shotgun (WGS) entry which is preliminary data.</text>
</comment>
<sequence length="252" mass="28504">MRQDSATMTFFEAQECLQLAKDTSTSITVVITDGDTPQDEEEPFSMYDYQNQSLSPLSQARFLHQTAVQNDWLQPFHEDIYCGTTSLGAFVRNAEGSYCQTTNDYTVLRAVDALTPGAALTFSSRLVSMLMQQVCFDQKEIKISYRPSVAVVETIEDITTGKVVLPPGTTQCLCRQEHFILICGDSTKDVLEQASDLQIWLLRVGRDYVSHRSMALESPMSIHRLEFFEDIESPIETEKRHKAKLEPRDARA</sequence>
<dbReference type="InterPro" id="IPR057688">
    <property type="entry name" value="DUF7928"/>
</dbReference>
<name>A0A4U7B1P2_9PEZI</name>
<dbReference type="AlphaFoldDB" id="A0A4U7B1P2"/>
<gene>
    <name evidence="2" type="ORF">C1H76_5166</name>
</gene>
<evidence type="ECO:0000313" key="2">
    <source>
        <dbReference type="EMBL" id="TKX22636.1"/>
    </source>
</evidence>
<evidence type="ECO:0000259" key="1">
    <source>
        <dbReference type="Pfam" id="PF25550"/>
    </source>
</evidence>
<feature type="domain" description="DUF7928" evidence="1">
    <location>
        <begin position="60"/>
        <end position="201"/>
    </location>
</feature>
<dbReference type="PANTHER" id="PTHR35408">
    <property type="entry name" value="CHROMOSOME 15, WHOLE GENOME SHOTGUN SEQUENCE"/>
    <property type="match status" value="1"/>
</dbReference>
<dbReference type="EMBL" id="PTQR01000065">
    <property type="protein sequence ID" value="TKX22636.1"/>
    <property type="molecule type" value="Genomic_DNA"/>
</dbReference>
<proteinExistence type="predicted"/>
<dbReference type="Pfam" id="PF25550">
    <property type="entry name" value="DUF7928"/>
    <property type="match status" value="1"/>
</dbReference>
<dbReference type="PANTHER" id="PTHR35408:SF3">
    <property type="entry name" value="GLYCOSYLTRANSFERASE 2-LIKE DOMAIN-CONTAINING PROTEIN"/>
    <property type="match status" value="1"/>
</dbReference>
<organism evidence="2 3">
    <name type="scientific">Elsinoe australis</name>
    <dbReference type="NCBI Taxonomy" id="40998"/>
    <lineage>
        <taxon>Eukaryota</taxon>
        <taxon>Fungi</taxon>
        <taxon>Dikarya</taxon>
        <taxon>Ascomycota</taxon>
        <taxon>Pezizomycotina</taxon>
        <taxon>Dothideomycetes</taxon>
        <taxon>Dothideomycetidae</taxon>
        <taxon>Myriangiales</taxon>
        <taxon>Elsinoaceae</taxon>
        <taxon>Elsinoe</taxon>
    </lineage>
</organism>